<dbReference type="InParanoid" id="A0A0Q9WZ95"/>
<evidence type="ECO:0000313" key="4">
    <source>
        <dbReference type="Proteomes" id="UP000007798"/>
    </source>
</evidence>
<feature type="compositionally biased region" description="Basic and acidic residues" evidence="1">
    <location>
        <begin position="136"/>
        <end position="150"/>
    </location>
</feature>
<keyword evidence="2" id="KW-0732">Signal</keyword>
<dbReference type="OrthoDB" id="7839217at2759"/>
<evidence type="ECO:0000256" key="1">
    <source>
        <dbReference type="SAM" id="MobiDB-lite"/>
    </source>
</evidence>
<dbReference type="AlphaFoldDB" id="A0A0Q9WZ95"/>
<accession>A0A0Q9WZ95</accession>
<keyword evidence="4" id="KW-1185">Reference proteome</keyword>
<organism evidence="3 4">
    <name type="scientific">Drosophila willistoni</name>
    <name type="common">Fruit fly</name>
    <dbReference type="NCBI Taxonomy" id="7260"/>
    <lineage>
        <taxon>Eukaryota</taxon>
        <taxon>Metazoa</taxon>
        <taxon>Ecdysozoa</taxon>
        <taxon>Arthropoda</taxon>
        <taxon>Hexapoda</taxon>
        <taxon>Insecta</taxon>
        <taxon>Pterygota</taxon>
        <taxon>Neoptera</taxon>
        <taxon>Endopterygota</taxon>
        <taxon>Diptera</taxon>
        <taxon>Brachycera</taxon>
        <taxon>Muscomorpha</taxon>
        <taxon>Ephydroidea</taxon>
        <taxon>Drosophilidae</taxon>
        <taxon>Drosophila</taxon>
        <taxon>Sophophora</taxon>
    </lineage>
</organism>
<gene>
    <name evidence="3" type="primary">Dwil\GK10645</name>
    <name evidence="3" type="ORF">Dwil_GK10645</name>
</gene>
<reference evidence="3 4" key="1">
    <citation type="journal article" date="2007" name="Nature">
        <title>Evolution of genes and genomes on the Drosophila phylogeny.</title>
        <authorList>
            <consortium name="Drosophila 12 Genomes Consortium"/>
            <person name="Clark A.G."/>
            <person name="Eisen M.B."/>
            <person name="Smith D.R."/>
            <person name="Bergman C.M."/>
            <person name="Oliver B."/>
            <person name="Markow T.A."/>
            <person name="Kaufman T.C."/>
            <person name="Kellis M."/>
            <person name="Gelbart W."/>
            <person name="Iyer V.N."/>
            <person name="Pollard D.A."/>
            <person name="Sackton T.B."/>
            <person name="Larracuente A.M."/>
            <person name="Singh N.D."/>
            <person name="Abad J.P."/>
            <person name="Abt D.N."/>
            <person name="Adryan B."/>
            <person name="Aguade M."/>
            <person name="Akashi H."/>
            <person name="Anderson W.W."/>
            <person name="Aquadro C.F."/>
            <person name="Ardell D.H."/>
            <person name="Arguello R."/>
            <person name="Artieri C.G."/>
            <person name="Barbash D.A."/>
            <person name="Barker D."/>
            <person name="Barsanti P."/>
            <person name="Batterham P."/>
            <person name="Batzoglou S."/>
            <person name="Begun D."/>
            <person name="Bhutkar A."/>
            <person name="Blanco E."/>
            <person name="Bosak S.A."/>
            <person name="Bradley R.K."/>
            <person name="Brand A.D."/>
            <person name="Brent M.R."/>
            <person name="Brooks A.N."/>
            <person name="Brown R.H."/>
            <person name="Butlin R.K."/>
            <person name="Caggese C."/>
            <person name="Calvi B.R."/>
            <person name="Bernardo de Carvalho A."/>
            <person name="Caspi A."/>
            <person name="Castrezana S."/>
            <person name="Celniker S.E."/>
            <person name="Chang J.L."/>
            <person name="Chapple C."/>
            <person name="Chatterji S."/>
            <person name="Chinwalla A."/>
            <person name="Civetta A."/>
            <person name="Clifton S.W."/>
            <person name="Comeron J.M."/>
            <person name="Costello J.C."/>
            <person name="Coyne J.A."/>
            <person name="Daub J."/>
            <person name="David R.G."/>
            <person name="Delcher A.L."/>
            <person name="Delehaunty K."/>
            <person name="Do C.B."/>
            <person name="Ebling H."/>
            <person name="Edwards K."/>
            <person name="Eickbush T."/>
            <person name="Evans J.D."/>
            <person name="Filipski A."/>
            <person name="Findeiss S."/>
            <person name="Freyhult E."/>
            <person name="Fulton L."/>
            <person name="Fulton R."/>
            <person name="Garcia A.C."/>
            <person name="Gardiner A."/>
            <person name="Garfield D.A."/>
            <person name="Garvin B.E."/>
            <person name="Gibson G."/>
            <person name="Gilbert D."/>
            <person name="Gnerre S."/>
            <person name="Godfrey J."/>
            <person name="Good R."/>
            <person name="Gotea V."/>
            <person name="Gravely B."/>
            <person name="Greenberg A.J."/>
            <person name="Griffiths-Jones S."/>
            <person name="Gross S."/>
            <person name="Guigo R."/>
            <person name="Gustafson E.A."/>
            <person name="Haerty W."/>
            <person name="Hahn M.W."/>
            <person name="Halligan D.L."/>
            <person name="Halpern A.L."/>
            <person name="Halter G.M."/>
            <person name="Han M.V."/>
            <person name="Heger A."/>
            <person name="Hillier L."/>
            <person name="Hinrichs A.S."/>
            <person name="Holmes I."/>
            <person name="Hoskins R.A."/>
            <person name="Hubisz M.J."/>
            <person name="Hultmark D."/>
            <person name="Huntley M.A."/>
            <person name="Jaffe D.B."/>
            <person name="Jagadeeshan S."/>
            <person name="Jeck W.R."/>
            <person name="Johnson J."/>
            <person name="Jones C.D."/>
            <person name="Jordan W.C."/>
            <person name="Karpen G.H."/>
            <person name="Kataoka E."/>
            <person name="Keightley P.D."/>
            <person name="Kheradpour P."/>
            <person name="Kirkness E.F."/>
            <person name="Koerich L.B."/>
            <person name="Kristiansen K."/>
            <person name="Kudrna D."/>
            <person name="Kulathinal R.J."/>
            <person name="Kumar S."/>
            <person name="Kwok R."/>
            <person name="Lander E."/>
            <person name="Langley C.H."/>
            <person name="Lapoint R."/>
            <person name="Lazzaro B.P."/>
            <person name="Lee S.J."/>
            <person name="Levesque L."/>
            <person name="Li R."/>
            <person name="Lin C.F."/>
            <person name="Lin M.F."/>
            <person name="Lindblad-Toh K."/>
            <person name="Llopart A."/>
            <person name="Long M."/>
            <person name="Low L."/>
            <person name="Lozovsky E."/>
            <person name="Lu J."/>
            <person name="Luo M."/>
            <person name="Machado C.A."/>
            <person name="Makalowski W."/>
            <person name="Marzo M."/>
            <person name="Matsuda M."/>
            <person name="Matzkin L."/>
            <person name="McAllister B."/>
            <person name="McBride C.S."/>
            <person name="McKernan B."/>
            <person name="McKernan K."/>
            <person name="Mendez-Lago M."/>
            <person name="Minx P."/>
            <person name="Mollenhauer M.U."/>
            <person name="Montooth K."/>
            <person name="Mount S.M."/>
            <person name="Mu X."/>
            <person name="Myers E."/>
            <person name="Negre B."/>
            <person name="Newfeld S."/>
            <person name="Nielsen R."/>
            <person name="Noor M.A."/>
            <person name="O'Grady P."/>
            <person name="Pachter L."/>
            <person name="Papaceit M."/>
            <person name="Parisi M.J."/>
            <person name="Parisi M."/>
            <person name="Parts L."/>
            <person name="Pedersen J.S."/>
            <person name="Pesole G."/>
            <person name="Phillippy A.M."/>
            <person name="Ponting C.P."/>
            <person name="Pop M."/>
            <person name="Porcelli D."/>
            <person name="Powell J.R."/>
            <person name="Prohaska S."/>
            <person name="Pruitt K."/>
            <person name="Puig M."/>
            <person name="Quesneville H."/>
            <person name="Ram K.R."/>
            <person name="Rand D."/>
            <person name="Rasmussen M.D."/>
            <person name="Reed L.K."/>
            <person name="Reenan R."/>
            <person name="Reily A."/>
            <person name="Remington K.A."/>
            <person name="Rieger T.T."/>
            <person name="Ritchie M.G."/>
            <person name="Robin C."/>
            <person name="Rogers Y.H."/>
            <person name="Rohde C."/>
            <person name="Rozas J."/>
            <person name="Rubenfield M.J."/>
            <person name="Ruiz A."/>
            <person name="Russo S."/>
            <person name="Salzberg S.L."/>
            <person name="Sanchez-Gracia A."/>
            <person name="Saranga D.J."/>
            <person name="Sato H."/>
            <person name="Schaeffer S.W."/>
            <person name="Schatz M.C."/>
            <person name="Schlenke T."/>
            <person name="Schwartz R."/>
            <person name="Segarra C."/>
            <person name="Singh R.S."/>
            <person name="Sirot L."/>
            <person name="Sirota M."/>
            <person name="Sisneros N.B."/>
            <person name="Smith C.D."/>
            <person name="Smith T.F."/>
            <person name="Spieth J."/>
            <person name="Stage D.E."/>
            <person name="Stark A."/>
            <person name="Stephan W."/>
            <person name="Strausberg R.L."/>
            <person name="Strempel S."/>
            <person name="Sturgill D."/>
            <person name="Sutton G."/>
            <person name="Sutton G.G."/>
            <person name="Tao W."/>
            <person name="Teichmann S."/>
            <person name="Tobari Y.N."/>
            <person name="Tomimura Y."/>
            <person name="Tsolas J.M."/>
            <person name="Valente V.L."/>
            <person name="Venter E."/>
            <person name="Venter J.C."/>
            <person name="Vicario S."/>
            <person name="Vieira F.G."/>
            <person name="Vilella A.J."/>
            <person name="Villasante A."/>
            <person name="Walenz B."/>
            <person name="Wang J."/>
            <person name="Wasserman M."/>
            <person name="Watts T."/>
            <person name="Wilson D."/>
            <person name="Wilson R.K."/>
            <person name="Wing R.A."/>
            <person name="Wolfner M.F."/>
            <person name="Wong A."/>
            <person name="Wong G.K."/>
            <person name="Wu C.I."/>
            <person name="Wu G."/>
            <person name="Yamamoto D."/>
            <person name="Yang H.P."/>
            <person name="Yang S.P."/>
            <person name="Yorke J.A."/>
            <person name="Yoshida K."/>
            <person name="Zdobnov E."/>
            <person name="Zhang P."/>
            <person name="Zhang Y."/>
            <person name="Zimin A.V."/>
            <person name="Baldwin J."/>
            <person name="Abdouelleil A."/>
            <person name="Abdulkadir J."/>
            <person name="Abebe A."/>
            <person name="Abera B."/>
            <person name="Abreu J."/>
            <person name="Acer S.C."/>
            <person name="Aftuck L."/>
            <person name="Alexander A."/>
            <person name="An P."/>
            <person name="Anderson E."/>
            <person name="Anderson S."/>
            <person name="Arachi H."/>
            <person name="Azer M."/>
            <person name="Bachantsang P."/>
            <person name="Barry A."/>
            <person name="Bayul T."/>
            <person name="Berlin A."/>
            <person name="Bessette D."/>
            <person name="Bloom T."/>
            <person name="Blye J."/>
            <person name="Boguslavskiy L."/>
            <person name="Bonnet C."/>
            <person name="Boukhgalter B."/>
            <person name="Bourzgui I."/>
            <person name="Brown A."/>
            <person name="Cahill P."/>
            <person name="Channer S."/>
            <person name="Cheshatsang Y."/>
            <person name="Chuda L."/>
            <person name="Citroen M."/>
            <person name="Collymore A."/>
            <person name="Cooke P."/>
            <person name="Costello M."/>
            <person name="D'Aco K."/>
            <person name="Daza R."/>
            <person name="De Haan G."/>
            <person name="DeGray S."/>
            <person name="DeMaso C."/>
            <person name="Dhargay N."/>
            <person name="Dooley K."/>
            <person name="Dooley E."/>
            <person name="Doricent M."/>
            <person name="Dorje P."/>
            <person name="Dorjee K."/>
            <person name="Dupes A."/>
            <person name="Elong R."/>
            <person name="Falk J."/>
            <person name="Farina A."/>
            <person name="Faro S."/>
            <person name="Ferguson D."/>
            <person name="Fisher S."/>
            <person name="Foley C.D."/>
            <person name="Franke A."/>
            <person name="Friedrich D."/>
            <person name="Gadbois L."/>
            <person name="Gearin G."/>
            <person name="Gearin C.R."/>
            <person name="Giannoukos G."/>
            <person name="Goode T."/>
            <person name="Graham J."/>
            <person name="Grandbois E."/>
            <person name="Grewal S."/>
            <person name="Gyaltsen K."/>
            <person name="Hafez N."/>
            <person name="Hagos B."/>
            <person name="Hall J."/>
            <person name="Henson C."/>
            <person name="Hollinger A."/>
            <person name="Honan T."/>
            <person name="Huard M.D."/>
            <person name="Hughes L."/>
            <person name="Hurhula B."/>
            <person name="Husby M.E."/>
            <person name="Kamat A."/>
            <person name="Kanga B."/>
            <person name="Kashin S."/>
            <person name="Khazanovich D."/>
            <person name="Kisner P."/>
            <person name="Lance K."/>
            <person name="Lara M."/>
            <person name="Lee W."/>
            <person name="Lennon N."/>
            <person name="Letendre F."/>
            <person name="LeVine R."/>
            <person name="Lipovsky A."/>
            <person name="Liu X."/>
            <person name="Liu J."/>
            <person name="Liu S."/>
            <person name="Lokyitsang T."/>
            <person name="Lokyitsang Y."/>
            <person name="Lubonja R."/>
            <person name="Lui A."/>
            <person name="MacDonald P."/>
            <person name="Magnisalis V."/>
            <person name="Maru K."/>
            <person name="Matthews C."/>
            <person name="McCusker W."/>
            <person name="McDonough S."/>
            <person name="Mehta T."/>
            <person name="Meldrim J."/>
            <person name="Meneus L."/>
            <person name="Mihai O."/>
            <person name="Mihalev A."/>
            <person name="Mihova T."/>
            <person name="Mittelman R."/>
            <person name="Mlenga V."/>
            <person name="Montmayeur A."/>
            <person name="Mulrain L."/>
            <person name="Navidi A."/>
            <person name="Naylor J."/>
            <person name="Negash T."/>
            <person name="Nguyen T."/>
            <person name="Nguyen N."/>
            <person name="Nicol R."/>
            <person name="Norbu C."/>
            <person name="Norbu N."/>
            <person name="Novod N."/>
            <person name="O'Neill B."/>
            <person name="Osman S."/>
            <person name="Markiewicz E."/>
            <person name="Oyono O.L."/>
            <person name="Patti C."/>
            <person name="Phunkhang P."/>
            <person name="Pierre F."/>
            <person name="Priest M."/>
            <person name="Raghuraman S."/>
            <person name="Rege F."/>
            <person name="Reyes R."/>
            <person name="Rise C."/>
            <person name="Rogov P."/>
            <person name="Ross K."/>
            <person name="Ryan E."/>
            <person name="Settipalli S."/>
            <person name="Shea T."/>
            <person name="Sherpa N."/>
            <person name="Shi L."/>
            <person name="Shih D."/>
            <person name="Sparrow T."/>
            <person name="Spaulding J."/>
            <person name="Stalker J."/>
            <person name="Stange-Thomann N."/>
            <person name="Stavropoulos S."/>
            <person name="Stone C."/>
            <person name="Strader C."/>
            <person name="Tesfaye S."/>
            <person name="Thomson T."/>
            <person name="Thoulutsang Y."/>
            <person name="Thoulutsang D."/>
            <person name="Topham K."/>
            <person name="Topping I."/>
            <person name="Tsamla T."/>
            <person name="Vassiliev H."/>
            <person name="Vo A."/>
            <person name="Wangchuk T."/>
            <person name="Wangdi T."/>
            <person name="Weiand M."/>
            <person name="Wilkinson J."/>
            <person name="Wilson A."/>
            <person name="Yadav S."/>
            <person name="Young G."/>
            <person name="Yu Q."/>
            <person name="Zembek L."/>
            <person name="Zhong D."/>
            <person name="Zimmer A."/>
            <person name="Zwirko Z."/>
            <person name="Jaffe D.B."/>
            <person name="Alvarez P."/>
            <person name="Brockman W."/>
            <person name="Butler J."/>
            <person name="Chin C."/>
            <person name="Gnerre S."/>
            <person name="Grabherr M."/>
            <person name="Kleber M."/>
            <person name="Mauceli E."/>
            <person name="MacCallum I."/>
        </authorList>
    </citation>
    <scope>NUCLEOTIDE SEQUENCE [LARGE SCALE GENOMIC DNA]</scope>
    <source>
        <strain evidence="4">Tucson 14030-0811.24</strain>
    </source>
</reference>
<feature type="chain" id="PRO_5006387267" evidence="2">
    <location>
        <begin position="21"/>
        <end position="176"/>
    </location>
</feature>
<protein>
    <submittedName>
        <fullName evidence="3">Uncharacterized protein, isoform B</fullName>
    </submittedName>
</protein>
<feature type="signal peptide" evidence="2">
    <location>
        <begin position="1"/>
        <end position="20"/>
    </location>
</feature>
<sequence length="176" mass="19511">MRSVGFIFILFCAVLCAGKSQQTYDGRNGPHTFGSPGQQVYIRGQNPGPYQVDGVGGTFQNSPNRGEHSYTDEQGNTYVNRKNANGSGRHGVAGNGVVLQRGESGIDGRRVYANLPEYGQGRRNSYPVNRRSGGAFRDRRSGGAFRDRRSPQLKVDRRNPEYLGNSFRYPNGRYNN</sequence>
<name>A0A0Q9WZ95_DROWI</name>
<evidence type="ECO:0000256" key="2">
    <source>
        <dbReference type="SAM" id="SignalP"/>
    </source>
</evidence>
<dbReference type="EMBL" id="CH963719">
    <property type="protein sequence ID" value="KRF97489.1"/>
    <property type="molecule type" value="Genomic_DNA"/>
</dbReference>
<proteinExistence type="predicted"/>
<dbReference type="Proteomes" id="UP000007798">
    <property type="component" value="Unassembled WGS sequence"/>
</dbReference>
<evidence type="ECO:0000313" key="3">
    <source>
        <dbReference type="EMBL" id="KRF97489.1"/>
    </source>
</evidence>
<feature type="region of interest" description="Disordered" evidence="1">
    <location>
        <begin position="118"/>
        <end position="150"/>
    </location>
</feature>